<dbReference type="InterPro" id="IPR013685">
    <property type="entry name" value="POTRA_FtsQ_type"/>
</dbReference>
<protein>
    <submittedName>
        <fullName evidence="10">Cell division protein FtsQ</fullName>
    </submittedName>
</protein>
<feature type="domain" description="POTRA" evidence="9">
    <location>
        <begin position="31"/>
        <end position="99"/>
    </location>
</feature>
<keyword evidence="8" id="KW-0131">Cell cycle</keyword>
<evidence type="ECO:0000259" key="9">
    <source>
        <dbReference type="PROSITE" id="PS51779"/>
    </source>
</evidence>
<dbReference type="GO" id="GO:0051301">
    <property type="term" value="P:cell division"/>
    <property type="evidence" value="ECO:0007669"/>
    <property type="project" value="UniProtKB-KW"/>
</dbReference>
<comment type="subcellular location">
    <subcellularLocation>
        <location evidence="1">Membrane</location>
    </subcellularLocation>
</comment>
<evidence type="ECO:0000256" key="6">
    <source>
        <dbReference type="ARBA" id="ARBA00022989"/>
    </source>
</evidence>
<evidence type="ECO:0000313" key="11">
    <source>
        <dbReference type="Proteomes" id="UP001330434"/>
    </source>
</evidence>
<keyword evidence="3" id="KW-0997">Cell inner membrane</keyword>
<dbReference type="PROSITE" id="PS51779">
    <property type="entry name" value="POTRA"/>
    <property type="match status" value="1"/>
</dbReference>
<dbReference type="Proteomes" id="UP001330434">
    <property type="component" value="Chromosome"/>
</dbReference>
<evidence type="ECO:0000256" key="8">
    <source>
        <dbReference type="ARBA" id="ARBA00023306"/>
    </source>
</evidence>
<evidence type="ECO:0000313" key="10">
    <source>
        <dbReference type="EMBL" id="WVX65920.1"/>
    </source>
</evidence>
<keyword evidence="2" id="KW-1003">Cell membrane</keyword>
<dbReference type="InterPro" id="IPR034746">
    <property type="entry name" value="POTRA"/>
</dbReference>
<accession>A0ABZ2C0M2</accession>
<dbReference type="InterPro" id="IPR045335">
    <property type="entry name" value="FtsQ_C_sf"/>
</dbReference>
<dbReference type="PANTHER" id="PTHR35851">
    <property type="entry name" value="CELL DIVISION PROTEIN FTSQ"/>
    <property type="match status" value="1"/>
</dbReference>
<evidence type="ECO:0000256" key="3">
    <source>
        <dbReference type="ARBA" id="ARBA00022519"/>
    </source>
</evidence>
<dbReference type="InterPro" id="IPR026579">
    <property type="entry name" value="FtsQ"/>
</dbReference>
<evidence type="ECO:0000256" key="4">
    <source>
        <dbReference type="ARBA" id="ARBA00022618"/>
    </source>
</evidence>
<evidence type="ECO:0000256" key="2">
    <source>
        <dbReference type="ARBA" id="ARBA00022475"/>
    </source>
</evidence>
<dbReference type="Gene3D" id="3.10.20.310">
    <property type="entry name" value="membrane protein fhac"/>
    <property type="match status" value="1"/>
</dbReference>
<dbReference type="PANTHER" id="PTHR35851:SF1">
    <property type="entry name" value="CELL DIVISION PROTEIN FTSQ"/>
    <property type="match status" value="1"/>
</dbReference>
<reference evidence="10 11" key="1">
    <citation type="journal article" date="2024" name="Environ. Microbiol.">
        <title>Novel evolutionary insights on the interactions of the Holosporales (Alphaproteobacteria) with eukaryotic hosts from comparative genomics.</title>
        <authorList>
            <person name="Giovannini M."/>
            <person name="Petroni G."/>
            <person name="Castelli M."/>
        </authorList>
    </citation>
    <scope>NUCLEOTIDE SEQUENCE [LARGE SCALE GENOMIC DNA]</scope>
    <source>
        <strain evidence="10 11">US_Bl 15I1</strain>
    </source>
</reference>
<keyword evidence="11" id="KW-1185">Reference proteome</keyword>
<dbReference type="EMBL" id="CP133270">
    <property type="protein sequence ID" value="WVX65920.1"/>
    <property type="molecule type" value="Genomic_DNA"/>
</dbReference>
<keyword evidence="5" id="KW-0812">Transmembrane</keyword>
<evidence type="ECO:0000256" key="7">
    <source>
        <dbReference type="ARBA" id="ARBA00023136"/>
    </source>
</evidence>
<evidence type="ECO:0000256" key="5">
    <source>
        <dbReference type="ARBA" id="ARBA00022692"/>
    </source>
</evidence>
<dbReference type="InterPro" id="IPR005548">
    <property type="entry name" value="Cell_div_FtsQ/DivIB_C"/>
</dbReference>
<keyword evidence="7" id="KW-0472">Membrane</keyword>
<dbReference type="Pfam" id="PF03799">
    <property type="entry name" value="FtsQ_DivIB_C"/>
    <property type="match status" value="1"/>
</dbReference>
<proteinExistence type="predicted"/>
<evidence type="ECO:0000256" key="1">
    <source>
        <dbReference type="ARBA" id="ARBA00004370"/>
    </source>
</evidence>
<organism evidence="10 11">
    <name type="scientific">Candidatus Bealeia paramacronuclearis</name>
    <dbReference type="NCBI Taxonomy" id="1921001"/>
    <lineage>
        <taxon>Bacteria</taxon>
        <taxon>Pseudomonadati</taxon>
        <taxon>Pseudomonadota</taxon>
        <taxon>Alphaproteobacteria</taxon>
        <taxon>Holosporales</taxon>
        <taxon>Holosporaceae</taxon>
        <taxon>Candidatus Bealeia</taxon>
    </lineage>
</organism>
<dbReference type="Gene3D" id="3.40.50.11690">
    <property type="entry name" value="Cell division protein FtsQ/DivIB"/>
    <property type="match status" value="1"/>
</dbReference>
<dbReference type="Pfam" id="PF08478">
    <property type="entry name" value="POTRA_1"/>
    <property type="match status" value="1"/>
</dbReference>
<gene>
    <name evidence="10" type="ORF">Bealeia1_00086</name>
</gene>
<sequence>MMIMGGSIWQWECISSAFSNMVDHIAGKGGLSLSDVAVEGRNQVSSNDILSCLNLKRGETLTQFNPHETKACLEKNPWVRSATVIRQYPQQIQIQLVEREPIAIWQYKSENKLLDREGAIIFLKDVSPYSHLMIVAGEKAPENLGVLNEALANFPDVKEHISAAIHVRGKRWDLKMNNGMIVKLPEDHIDKALNQLRKLADQNHLWERDYSVLDMRLQDQLILKPAKTEKSKQQPEKDV</sequence>
<keyword evidence="6" id="KW-1133">Transmembrane helix</keyword>
<keyword evidence="4 10" id="KW-0132">Cell division</keyword>
<name>A0ABZ2C0M2_9PROT</name>